<reference evidence="1" key="2">
    <citation type="journal article" date="2015" name="Data Brief">
        <title>Shoot transcriptome of the giant reed, Arundo donax.</title>
        <authorList>
            <person name="Barrero R.A."/>
            <person name="Guerrero F.D."/>
            <person name="Moolhuijzen P."/>
            <person name="Goolsby J.A."/>
            <person name="Tidwell J."/>
            <person name="Bellgard S.E."/>
            <person name="Bellgard M.I."/>
        </authorList>
    </citation>
    <scope>NUCLEOTIDE SEQUENCE</scope>
    <source>
        <tissue evidence="1">Shoot tissue taken approximately 20 cm above the soil surface</tissue>
    </source>
</reference>
<proteinExistence type="predicted"/>
<name>A0A0A9HNC6_ARUDO</name>
<accession>A0A0A9HNC6</accession>
<reference evidence="1" key="1">
    <citation type="submission" date="2014-09" db="EMBL/GenBank/DDBJ databases">
        <authorList>
            <person name="Magalhaes I.L.F."/>
            <person name="Oliveira U."/>
            <person name="Santos F.R."/>
            <person name="Vidigal T.H.D.A."/>
            <person name="Brescovit A.D."/>
            <person name="Santos A.J."/>
        </authorList>
    </citation>
    <scope>NUCLEOTIDE SEQUENCE</scope>
    <source>
        <tissue evidence="1">Shoot tissue taken approximately 20 cm above the soil surface</tissue>
    </source>
</reference>
<organism evidence="1">
    <name type="scientific">Arundo donax</name>
    <name type="common">Giant reed</name>
    <name type="synonym">Donax arundinaceus</name>
    <dbReference type="NCBI Taxonomy" id="35708"/>
    <lineage>
        <taxon>Eukaryota</taxon>
        <taxon>Viridiplantae</taxon>
        <taxon>Streptophyta</taxon>
        <taxon>Embryophyta</taxon>
        <taxon>Tracheophyta</taxon>
        <taxon>Spermatophyta</taxon>
        <taxon>Magnoliopsida</taxon>
        <taxon>Liliopsida</taxon>
        <taxon>Poales</taxon>
        <taxon>Poaceae</taxon>
        <taxon>PACMAD clade</taxon>
        <taxon>Arundinoideae</taxon>
        <taxon>Arundineae</taxon>
        <taxon>Arundo</taxon>
    </lineage>
</organism>
<dbReference type="AlphaFoldDB" id="A0A0A9HNC6"/>
<sequence length="33" mass="4120">MQRKQWSKSLLYTMHILLYQSSIRAFDENNFNR</sequence>
<dbReference type="EMBL" id="GBRH01163493">
    <property type="protein sequence ID" value="JAE34403.1"/>
    <property type="molecule type" value="Transcribed_RNA"/>
</dbReference>
<protein>
    <submittedName>
        <fullName evidence="1">Uncharacterized protein</fullName>
    </submittedName>
</protein>
<evidence type="ECO:0000313" key="1">
    <source>
        <dbReference type="EMBL" id="JAE34403.1"/>
    </source>
</evidence>